<sequence length="127" mass="14551">MAEVDWIDQARCPSSAQWVVPPHATRPLRHSQHLRPCRQRDHIYTTRREISLTHKFLVSGCRIYDGSLWTGGWILHWDCRGCWGQRDGSAAEIIYRHDADAYLCGGSGNLWNCSWDHVGQPSAGQCY</sequence>
<dbReference type="EMBL" id="KE145369">
    <property type="protein sequence ID" value="EPE27996.1"/>
    <property type="molecule type" value="Genomic_DNA"/>
</dbReference>
<evidence type="ECO:0000313" key="2">
    <source>
        <dbReference type="Proteomes" id="UP000016922"/>
    </source>
</evidence>
<reference evidence="1 2" key="1">
    <citation type="journal article" date="2013" name="BMC Genomics">
        <title>Genomics-driven discovery of the pneumocandin biosynthetic gene cluster in the fungus Glarea lozoyensis.</title>
        <authorList>
            <person name="Chen L."/>
            <person name="Yue Q."/>
            <person name="Zhang X."/>
            <person name="Xiang M."/>
            <person name="Wang C."/>
            <person name="Li S."/>
            <person name="Che Y."/>
            <person name="Ortiz-Lopez F.J."/>
            <person name="Bills G.F."/>
            <person name="Liu X."/>
            <person name="An Z."/>
        </authorList>
    </citation>
    <scope>NUCLEOTIDE SEQUENCE [LARGE SCALE GENOMIC DNA]</scope>
    <source>
        <strain evidence="2">ATCC 20868 / MF5171</strain>
    </source>
</reference>
<protein>
    <submittedName>
        <fullName evidence="1">Uncharacterized protein</fullName>
    </submittedName>
</protein>
<dbReference type="Proteomes" id="UP000016922">
    <property type="component" value="Unassembled WGS sequence"/>
</dbReference>
<name>S3D7K7_GLAL2</name>
<dbReference type="KEGG" id="glz:GLAREA_04787"/>
<dbReference type="RefSeq" id="XP_008085355.1">
    <property type="nucleotide sequence ID" value="XM_008087164.1"/>
</dbReference>
<accession>S3D7K7</accession>
<gene>
    <name evidence="1" type="ORF">GLAREA_04787</name>
</gene>
<proteinExistence type="predicted"/>
<dbReference type="HOGENOM" id="CLU_1970778_0_0_1"/>
<dbReference type="GeneID" id="19463842"/>
<dbReference type="AlphaFoldDB" id="S3D7K7"/>
<keyword evidence="2" id="KW-1185">Reference proteome</keyword>
<evidence type="ECO:0000313" key="1">
    <source>
        <dbReference type="EMBL" id="EPE27996.1"/>
    </source>
</evidence>
<organism evidence="1 2">
    <name type="scientific">Glarea lozoyensis (strain ATCC 20868 / MF5171)</name>
    <dbReference type="NCBI Taxonomy" id="1116229"/>
    <lineage>
        <taxon>Eukaryota</taxon>
        <taxon>Fungi</taxon>
        <taxon>Dikarya</taxon>
        <taxon>Ascomycota</taxon>
        <taxon>Pezizomycotina</taxon>
        <taxon>Leotiomycetes</taxon>
        <taxon>Helotiales</taxon>
        <taxon>Helotiaceae</taxon>
        <taxon>Glarea</taxon>
    </lineage>
</organism>